<dbReference type="Gene3D" id="1.20.1280.50">
    <property type="match status" value="1"/>
</dbReference>
<reference evidence="2 3" key="1">
    <citation type="submission" date="2015-04" db="EMBL/GenBank/DDBJ databases">
        <title>Complete genome sequence of Schizopora paradoxa KUC8140, a cosmopolitan wood degrader in East Asia.</title>
        <authorList>
            <consortium name="DOE Joint Genome Institute"/>
            <person name="Min B."/>
            <person name="Park H."/>
            <person name="Jang Y."/>
            <person name="Kim J.-J."/>
            <person name="Kim K.H."/>
            <person name="Pangilinan J."/>
            <person name="Lipzen A."/>
            <person name="Riley R."/>
            <person name="Grigoriev I.V."/>
            <person name="Spatafora J.W."/>
            <person name="Choi I.-G."/>
        </authorList>
    </citation>
    <scope>NUCLEOTIDE SEQUENCE [LARGE SCALE GENOMIC DNA]</scope>
    <source>
        <strain evidence="2 3">KUC8140</strain>
    </source>
</reference>
<proteinExistence type="predicted"/>
<evidence type="ECO:0000313" key="2">
    <source>
        <dbReference type="EMBL" id="KLO06713.1"/>
    </source>
</evidence>
<organism evidence="2 3">
    <name type="scientific">Schizopora paradoxa</name>
    <dbReference type="NCBI Taxonomy" id="27342"/>
    <lineage>
        <taxon>Eukaryota</taxon>
        <taxon>Fungi</taxon>
        <taxon>Dikarya</taxon>
        <taxon>Basidiomycota</taxon>
        <taxon>Agaricomycotina</taxon>
        <taxon>Agaricomycetes</taxon>
        <taxon>Hymenochaetales</taxon>
        <taxon>Schizoporaceae</taxon>
        <taxon>Schizopora</taxon>
    </lineage>
</organism>
<evidence type="ECO:0000313" key="3">
    <source>
        <dbReference type="Proteomes" id="UP000053477"/>
    </source>
</evidence>
<evidence type="ECO:0000259" key="1">
    <source>
        <dbReference type="PROSITE" id="PS50181"/>
    </source>
</evidence>
<dbReference type="InterPro" id="IPR001810">
    <property type="entry name" value="F-box_dom"/>
</dbReference>
<feature type="domain" description="F-box" evidence="1">
    <location>
        <begin position="85"/>
        <end position="139"/>
    </location>
</feature>
<name>A0A0H2RB24_9AGAM</name>
<keyword evidence="3" id="KW-1185">Reference proteome</keyword>
<dbReference type="EMBL" id="KQ086186">
    <property type="protein sequence ID" value="KLO06713.1"/>
    <property type="molecule type" value="Genomic_DNA"/>
</dbReference>
<dbReference type="SUPFAM" id="SSF81383">
    <property type="entry name" value="F-box domain"/>
    <property type="match status" value="1"/>
</dbReference>
<dbReference type="InParanoid" id="A0A0H2RB24"/>
<dbReference type="PROSITE" id="PS50181">
    <property type="entry name" value="FBOX"/>
    <property type="match status" value="1"/>
</dbReference>
<dbReference type="Proteomes" id="UP000053477">
    <property type="component" value="Unassembled WGS sequence"/>
</dbReference>
<dbReference type="Pfam" id="PF12937">
    <property type="entry name" value="F-box-like"/>
    <property type="match status" value="1"/>
</dbReference>
<accession>A0A0H2RB24</accession>
<sequence>MASRGLDEKFYGDDARAFGFELDSWCRLRTKWSRNDLSPEDISQLFRDSKNLDNMVHILKLLHSSASQLQQSVALGSKPMISKLSRGIASLPNEILMHIFGILAPAGGRTSRQQAIWLSHVSRRFRSIALGTRSIWTTLDGCASKDELNTFVSRSGKDSDLHLIFYMWVYDPEPEPEPEPDVPDFVDWCLPLASRWTSFLVLYEDGEIDRNDGLIFSILETVCADRRAYPRLQMMRIQQDPSTANTIFEPWELAIEKYGNRQQISGLQRIECDEYIPTPDPLYDSAKSFFASISWLNSVESFGDLGVLLPSLRALTVLDLTIQTSSRAVEFDDIEIGCPSVSSLTLHFPSLVFPGAIDGGSLGTFMGSFNMPRLTEYSFSVELELRNVEDKPDIELDTLFQFLMASFCLDPYRHPNLAKCSIKLSHTKGKMEWPWRPQSLDIPLVSLPQNVASLTVQTSTPHIRFYSSDDQYALRELRLLECNEFDVESLAKLVASLRGIKAWDRLVNFKVENCRRLLKYEDVVKIVGEEKLDLLHVK</sequence>
<protein>
    <recommendedName>
        <fullName evidence="1">F-box domain-containing protein</fullName>
    </recommendedName>
</protein>
<gene>
    <name evidence="2" type="ORF">SCHPADRAFT_932913</name>
</gene>
<dbReference type="InterPro" id="IPR036047">
    <property type="entry name" value="F-box-like_dom_sf"/>
</dbReference>
<dbReference type="AlphaFoldDB" id="A0A0H2RB24"/>